<feature type="compositionally biased region" description="Acidic residues" evidence="1">
    <location>
        <begin position="94"/>
        <end position="103"/>
    </location>
</feature>
<dbReference type="EMBL" id="HBUF01575103">
    <property type="protein sequence ID" value="CAG6768047.1"/>
    <property type="molecule type" value="Transcribed_RNA"/>
</dbReference>
<dbReference type="EMBL" id="HBUF01575101">
    <property type="protein sequence ID" value="CAG6768035.1"/>
    <property type="molecule type" value="Transcribed_RNA"/>
</dbReference>
<dbReference type="EMBL" id="HBUF01575097">
    <property type="protein sequence ID" value="CAG6768010.1"/>
    <property type="molecule type" value="Transcribed_RNA"/>
</dbReference>
<dbReference type="EMBL" id="HBUF01575098">
    <property type="protein sequence ID" value="CAG6768016.1"/>
    <property type="molecule type" value="Transcribed_RNA"/>
</dbReference>
<sequence length="148" mass="15649">MPMRDGIYSLGSYFSFMFSSRFESSSNILRLARTDLTMSDGCSSWTFISSSLCRTGFSILLVPVTFLLPDHFSYFSSNDLSLSSQSVSCVHEEEGSESSDEEEGGRGGGTYGGEGVEGGGEGGGLESDDKGLENKGNGVVGSCLLLMA</sequence>
<dbReference type="EMBL" id="HBUF01575094">
    <property type="protein sequence ID" value="CAG6767994.1"/>
    <property type="molecule type" value="Transcribed_RNA"/>
</dbReference>
<dbReference type="EMBL" id="HBUF01575092">
    <property type="protein sequence ID" value="CAG6767983.1"/>
    <property type="molecule type" value="Transcribed_RNA"/>
</dbReference>
<dbReference type="EMBL" id="HBUF01575095">
    <property type="protein sequence ID" value="CAG6767999.1"/>
    <property type="molecule type" value="Transcribed_RNA"/>
</dbReference>
<dbReference type="EMBL" id="HBUF01575102">
    <property type="protein sequence ID" value="CAG6768040.1"/>
    <property type="molecule type" value="Transcribed_RNA"/>
</dbReference>
<dbReference type="EMBL" id="HBUF01171927">
    <property type="protein sequence ID" value="CAG6652858.1"/>
    <property type="molecule type" value="Transcribed_RNA"/>
</dbReference>
<accession>A0A8D8WAA5</accession>
<dbReference type="EMBL" id="HBUF01575096">
    <property type="protein sequence ID" value="CAG6768004.1"/>
    <property type="molecule type" value="Transcribed_RNA"/>
</dbReference>
<name>A0A8D8WAA5_9HEMI</name>
<reference evidence="2" key="1">
    <citation type="submission" date="2021-05" db="EMBL/GenBank/DDBJ databases">
        <authorList>
            <person name="Alioto T."/>
            <person name="Alioto T."/>
            <person name="Gomez Garrido J."/>
        </authorList>
    </citation>
    <scope>NUCLEOTIDE SEQUENCE</scope>
</reference>
<evidence type="ECO:0000313" key="2">
    <source>
        <dbReference type="EMBL" id="CAG6652858.1"/>
    </source>
</evidence>
<evidence type="ECO:0000256" key="1">
    <source>
        <dbReference type="SAM" id="MobiDB-lite"/>
    </source>
</evidence>
<dbReference type="EMBL" id="HBUF01346376">
    <property type="protein sequence ID" value="CAG6709760.1"/>
    <property type="molecule type" value="Transcribed_RNA"/>
</dbReference>
<feature type="region of interest" description="Disordered" evidence="1">
    <location>
        <begin position="88"/>
        <end position="140"/>
    </location>
</feature>
<proteinExistence type="predicted"/>
<protein>
    <submittedName>
        <fullName evidence="2">Uncharacterized protein</fullName>
    </submittedName>
</protein>
<organism evidence="2">
    <name type="scientific">Cacopsylla melanoneura</name>
    <dbReference type="NCBI Taxonomy" id="428564"/>
    <lineage>
        <taxon>Eukaryota</taxon>
        <taxon>Metazoa</taxon>
        <taxon>Ecdysozoa</taxon>
        <taxon>Arthropoda</taxon>
        <taxon>Hexapoda</taxon>
        <taxon>Insecta</taxon>
        <taxon>Pterygota</taxon>
        <taxon>Neoptera</taxon>
        <taxon>Paraneoptera</taxon>
        <taxon>Hemiptera</taxon>
        <taxon>Sternorrhyncha</taxon>
        <taxon>Psylloidea</taxon>
        <taxon>Psyllidae</taxon>
        <taxon>Psyllinae</taxon>
        <taxon>Cacopsylla</taxon>
    </lineage>
</organism>
<feature type="compositionally biased region" description="Gly residues" evidence="1">
    <location>
        <begin position="106"/>
        <end position="125"/>
    </location>
</feature>
<dbReference type="AlphaFoldDB" id="A0A8D8WAA5"/>
<dbReference type="EMBL" id="HBUF01575100">
    <property type="protein sequence ID" value="CAG6768029.1"/>
    <property type="molecule type" value="Transcribed_RNA"/>
</dbReference>